<dbReference type="PANTHER" id="PTHR44329">
    <property type="entry name" value="SERINE/THREONINE-PROTEIN KINASE TNNI3K-RELATED"/>
    <property type="match status" value="1"/>
</dbReference>
<dbReference type="InterPro" id="IPR051681">
    <property type="entry name" value="Ser/Thr_Kinases-Pseudokinases"/>
</dbReference>
<dbReference type="GO" id="GO:0005524">
    <property type="term" value="F:ATP binding"/>
    <property type="evidence" value="ECO:0007669"/>
    <property type="project" value="InterPro"/>
</dbReference>
<keyword evidence="4" id="KW-1185">Reference proteome</keyword>
<gene>
    <name evidence="3" type="ORF">TRFO_36767</name>
</gene>
<feature type="compositionally biased region" description="Basic and acidic residues" evidence="1">
    <location>
        <begin position="200"/>
        <end position="214"/>
    </location>
</feature>
<dbReference type="EMBL" id="MLAK01001139">
    <property type="protein sequence ID" value="OHS97051.1"/>
    <property type="molecule type" value="Genomic_DNA"/>
</dbReference>
<dbReference type="GeneID" id="94845731"/>
<feature type="compositionally biased region" description="Basic residues" evidence="1">
    <location>
        <begin position="215"/>
        <end position="227"/>
    </location>
</feature>
<evidence type="ECO:0000313" key="3">
    <source>
        <dbReference type="EMBL" id="OHS97051.1"/>
    </source>
</evidence>
<reference evidence="3" key="1">
    <citation type="submission" date="2016-10" db="EMBL/GenBank/DDBJ databases">
        <authorList>
            <person name="Benchimol M."/>
            <person name="Almeida L.G."/>
            <person name="Vasconcelos A.T."/>
            <person name="Perreira-Neves A."/>
            <person name="Rosa I.A."/>
            <person name="Tasca T."/>
            <person name="Bogo M.R."/>
            <person name="de Souza W."/>
        </authorList>
    </citation>
    <scope>NUCLEOTIDE SEQUENCE [LARGE SCALE GENOMIC DNA]</scope>
    <source>
        <strain evidence="3">K</strain>
    </source>
</reference>
<accession>A0A1J4JHG8</accession>
<dbReference type="Gene3D" id="2.20.25.20">
    <property type="match status" value="1"/>
</dbReference>
<sequence>MTEGDQRGDQKVTRLNTDDDHGFYDLIGFSKIHHQKIQKKLERLQKVTSLTDNLQHDKPKYFLNEYTVISVQEDEKMDYFTIHSSEEEKCLTNYFSDKSIHLNTGEILYGIAEAMNYLHKNKILHGCLKCENILLDKNNKPKVANYGIRPLIKDYGGTIYGVKRIHNDDLIEFSDTDENEINPENKSSEKGSNDESSVENEIKKEDDKINSKTDKKNKHSRKNKRKSSREFATKLMQTTKRKKNSKKIKDEINGEIESNDYEIPNNITFEHIFDIYDFENTPYCPPELRNDIFHIENINSNDDYNLNDEKQSIDDYVKDNAKMDVFAYGILFYEVISRSRIKSFDELSTICGSVNPGKTHFPDSIQHLIRGCLSVDPNNRPSFSVILKMLQNIPSLNIEREQQSQFTNSEYVLFFEDEDFLHLNKKNLRIDIEFEKVKKKFSFKNDYICPSELTIPFSFFEVEIIDPTKKKILSESQPPKMIHDEMYITNDPNYFLIHGIIKFNKLLSNLLDNQSDEEEEALKEIFKLFKTATFFGSSDSNVLLGILKLLIFWNPTYFKINQHKHTTTDNKEELYKEIKGLFKESASCFNIYGMVNYGVYLQNEDRKFDAAGKAFLEAGDKGRSYYNHAIENGFIDDESNRQYNKAQSNWVDWFLTMPVGRIFVKAPQELISMSDKNSHIFQSKHDSVQNYLSNDNLHRNTKYDSANKTNNSDTNINIGKSDASITDDDFRVAQEYGSVIHAEFTKKESDFINEMLKKYVDTTDLPQCPRVFCYGQRCLPVGPLMTSNNNEITRELNKRMCVHFYCPRCNDFYLPSQTVYRNISSIYFPRNYLPNAILNLYMKGKVGQFVQFIPTIFGIPMMEALRDDHETNKIDYDKNDAVDEAGFFSPEKLK</sequence>
<organism evidence="3 4">
    <name type="scientific">Tritrichomonas foetus</name>
    <dbReference type="NCBI Taxonomy" id="1144522"/>
    <lineage>
        <taxon>Eukaryota</taxon>
        <taxon>Metamonada</taxon>
        <taxon>Parabasalia</taxon>
        <taxon>Tritrichomonadida</taxon>
        <taxon>Tritrichomonadidae</taxon>
        <taxon>Tritrichomonas</taxon>
    </lineage>
</organism>
<feature type="region of interest" description="Disordered" evidence="1">
    <location>
        <begin position="174"/>
        <end position="249"/>
    </location>
</feature>
<dbReference type="SUPFAM" id="SSF56112">
    <property type="entry name" value="Protein kinase-like (PK-like)"/>
    <property type="match status" value="1"/>
</dbReference>
<dbReference type="GO" id="GO:0019887">
    <property type="term" value="F:protein kinase regulator activity"/>
    <property type="evidence" value="ECO:0007669"/>
    <property type="project" value="InterPro"/>
</dbReference>
<dbReference type="Pfam" id="PF01214">
    <property type="entry name" value="CK_II_beta"/>
    <property type="match status" value="1"/>
</dbReference>
<dbReference type="InterPro" id="IPR035991">
    <property type="entry name" value="Casein_kinase_II_beta-like"/>
</dbReference>
<dbReference type="VEuPathDB" id="TrichDB:TRFO_36767"/>
<evidence type="ECO:0000256" key="1">
    <source>
        <dbReference type="SAM" id="MobiDB-lite"/>
    </source>
</evidence>
<comment type="caution">
    <text evidence="3">The sequence shown here is derived from an EMBL/GenBank/DDBJ whole genome shotgun (WGS) entry which is preliminary data.</text>
</comment>
<dbReference type="Gene3D" id="1.10.510.10">
    <property type="entry name" value="Transferase(Phosphotransferase) domain 1"/>
    <property type="match status" value="2"/>
</dbReference>
<name>A0A1J4JHG8_9EUKA</name>
<dbReference type="RefSeq" id="XP_068350188.1">
    <property type="nucleotide sequence ID" value="XM_068511027.1"/>
</dbReference>
<proteinExistence type="predicted"/>
<dbReference type="AlphaFoldDB" id="A0A1J4JHG8"/>
<dbReference type="SUPFAM" id="SSF57798">
    <property type="entry name" value="Casein kinase II beta subunit"/>
    <property type="match status" value="1"/>
</dbReference>
<evidence type="ECO:0000313" key="4">
    <source>
        <dbReference type="Proteomes" id="UP000179807"/>
    </source>
</evidence>
<dbReference type="OrthoDB" id="774951at2759"/>
<dbReference type="GO" id="GO:0004674">
    <property type="term" value="F:protein serine/threonine kinase activity"/>
    <property type="evidence" value="ECO:0007669"/>
    <property type="project" value="TreeGrafter"/>
</dbReference>
<dbReference type="InterPro" id="IPR000719">
    <property type="entry name" value="Prot_kinase_dom"/>
</dbReference>
<dbReference type="InterPro" id="IPR001245">
    <property type="entry name" value="Ser-Thr/Tyr_kinase_cat_dom"/>
</dbReference>
<dbReference type="Pfam" id="PF00069">
    <property type="entry name" value="Pkinase"/>
    <property type="match status" value="1"/>
</dbReference>
<dbReference type="PROSITE" id="PS50011">
    <property type="entry name" value="PROTEIN_KINASE_DOM"/>
    <property type="match status" value="1"/>
</dbReference>
<feature type="domain" description="Protein kinase" evidence="2">
    <location>
        <begin position="1"/>
        <end position="396"/>
    </location>
</feature>
<evidence type="ECO:0000259" key="2">
    <source>
        <dbReference type="PROSITE" id="PS50011"/>
    </source>
</evidence>
<dbReference type="SMART" id="SM01085">
    <property type="entry name" value="CK_II_beta"/>
    <property type="match status" value="1"/>
</dbReference>
<dbReference type="Pfam" id="PF07714">
    <property type="entry name" value="PK_Tyr_Ser-Thr"/>
    <property type="match status" value="1"/>
</dbReference>
<dbReference type="GO" id="GO:0005956">
    <property type="term" value="C:protein kinase CK2 complex"/>
    <property type="evidence" value="ECO:0007669"/>
    <property type="project" value="InterPro"/>
</dbReference>
<protein>
    <recommendedName>
        <fullName evidence="2">Protein kinase domain-containing protein</fullName>
    </recommendedName>
</protein>
<dbReference type="InterPro" id="IPR000704">
    <property type="entry name" value="Casein_kinase_II_reg-sub"/>
</dbReference>
<dbReference type="Proteomes" id="UP000179807">
    <property type="component" value="Unassembled WGS sequence"/>
</dbReference>
<dbReference type="SMART" id="SM00220">
    <property type="entry name" value="S_TKc"/>
    <property type="match status" value="1"/>
</dbReference>
<dbReference type="InterPro" id="IPR011009">
    <property type="entry name" value="Kinase-like_dom_sf"/>
</dbReference>